<dbReference type="EMBL" id="JAGFBR010000015">
    <property type="protein sequence ID" value="KAH0454208.1"/>
    <property type="molecule type" value="Genomic_DNA"/>
</dbReference>
<evidence type="ECO:0000256" key="1">
    <source>
        <dbReference type="SAM" id="MobiDB-lite"/>
    </source>
</evidence>
<dbReference type="Pfam" id="PF12215">
    <property type="entry name" value="Glyco_hydr_116N"/>
    <property type="match status" value="1"/>
</dbReference>
<feature type="region of interest" description="Disordered" evidence="1">
    <location>
        <begin position="1"/>
        <end position="29"/>
    </location>
</feature>
<comment type="caution">
    <text evidence="3">The sequence shown here is derived from an EMBL/GenBank/DDBJ whole genome shotgun (WGS) entry which is preliminary data.</text>
</comment>
<dbReference type="PANTHER" id="PTHR12654:SF3">
    <property type="entry name" value="NON-LYSOSOMAL GLUCOSYLCERAMIDASE"/>
    <property type="match status" value="1"/>
</dbReference>
<accession>A0AAV7GER4</accession>
<gene>
    <name evidence="3" type="ORF">IEQ34_016132</name>
</gene>
<organism evidence="3 4">
    <name type="scientific">Dendrobium chrysotoxum</name>
    <name type="common">Orchid</name>
    <dbReference type="NCBI Taxonomy" id="161865"/>
    <lineage>
        <taxon>Eukaryota</taxon>
        <taxon>Viridiplantae</taxon>
        <taxon>Streptophyta</taxon>
        <taxon>Embryophyta</taxon>
        <taxon>Tracheophyta</taxon>
        <taxon>Spermatophyta</taxon>
        <taxon>Magnoliopsida</taxon>
        <taxon>Liliopsida</taxon>
        <taxon>Asparagales</taxon>
        <taxon>Orchidaceae</taxon>
        <taxon>Epidendroideae</taxon>
        <taxon>Malaxideae</taxon>
        <taxon>Dendrobiinae</taxon>
        <taxon>Dendrobium</taxon>
    </lineage>
</organism>
<dbReference type="InterPro" id="IPR052566">
    <property type="entry name" value="Non-lysos_glucosylceramidase"/>
</dbReference>
<keyword evidence="4" id="KW-1185">Reference proteome</keyword>
<dbReference type="Proteomes" id="UP000775213">
    <property type="component" value="Unassembled WGS sequence"/>
</dbReference>
<feature type="domain" description="Glycosyl-hydrolase family 116 N-terminal" evidence="2">
    <location>
        <begin position="1"/>
        <end position="91"/>
    </location>
</feature>
<dbReference type="PANTHER" id="PTHR12654">
    <property type="entry name" value="BILE ACID BETA-GLUCOSIDASE-RELATED"/>
    <property type="match status" value="1"/>
</dbReference>
<proteinExistence type="predicted"/>
<name>A0AAV7GER4_DENCH</name>
<dbReference type="InterPro" id="IPR024462">
    <property type="entry name" value="GH116_N"/>
</dbReference>
<protein>
    <recommendedName>
        <fullName evidence="2">Glycosyl-hydrolase family 116 N-terminal domain-containing protein</fullName>
    </recommendedName>
</protein>
<reference evidence="3 4" key="1">
    <citation type="journal article" date="2021" name="Hortic Res">
        <title>Chromosome-scale assembly of the Dendrobium chrysotoxum genome enhances the understanding of orchid evolution.</title>
        <authorList>
            <person name="Zhang Y."/>
            <person name="Zhang G.Q."/>
            <person name="Zhang D."/>
            <person name="Liu X.D."/>
            <person name="Xu X.Y."/>
            <person name="Sun W.H."/>
            <person name="Yu X."/>
            <person name="Zhu X."/>
            <person name="Wang Z.W."/>
            <person name="Zhao X."/>
            <person name="Zhong W.Y."/>
            <person name="Chen H."/>
            <person name="Yin W.L."/>
            <person name="Huang T."/>
            <person name="Niu S.C."/>
            <person name="Liu Z.J."/>
        </authorList>
    </citation>
    <scope>NUCLEOTIDE SEQUENCE [LARGE SCALE GENOMIC DNA]</scope>
    <source>
        <strain evidence="3">Lindl</strain>
    </source>
</reference>
<dbReference type="AlphaFoldDB" id="A0AAV7GER4"/>
<feature type="compositionally biased region" description="Polar residues" evidence="1">
    <location>
        <begin position="16"/>
        <end position="29"/>
    </location>
</feature>
<dbReference type="GO" id="GO:0008422">
    <property type="term" value="F:beta-glucosidase activity"/>
    <property type="evidence" value="ECO:0007669"/>
    <property type="project" value="TreeGrafter"/>
</dbReference>
<feature type="compositionally biased region" description="Basic and acidic residues" evidence="1">
    <location>
        <begin position="1"/>
        <end position="11"/>
    </location>
</feature>
<evidence type="ECO:0000259" key="2">
    <source>
        <dbReference type="Pfam" id="PF12215"/>
    </source>
</evidence>
<evidence type="ECO:0000313" key="4">
    <source>
        <dbReference type="Proteomes" id="UP000775213"/>
    </source>
</evidence>
<sequence length="94" mass="10407">MWDEIIKHGSFDELNGNETPKPSDPRSSIGATVAASMTIPAQAVRSVTFTLSWACPQIKFTNGRTHHRHYARFYGTDEDVAANLVHDAIIEHGN</sequence>
<evidence type="ECO:0000313" key="3">
    <source>
        <dbReference type="EMBL" id="KAH0454208.1"/>
    </source>
</evidence>